<dbReference type="Gene3D" id="2.40.70.10">
    <property type="entry name" value="Acid Proteases"/>
    <property type="match status" value="1"/>
</dbReference>
<protein>
    <submittedName>
        <fullName evidence="1">Uncharacterized protein</fullName>
    </submittedName>
</protein>
<dbReference type="SUPFAM" id="SSF50630">
    <property type="entry name" value="Acid proteases"/>
    <property type="match status" value="1"/>
</dbReference>
<dbReference type="EMBL" id="JABBWM010000150">
    <property type="protein sequence ID" value="KAG2086156.1"/>
    <property type="molecule type" value="Genomic_DNA"/>
</dbReference>
<gene>
    <name evidence="1" type="ORF">F5147DRAFT_542134</name>
</gene>
<sequence length="113" mass="12697">EICVTLNGVHSELGLLDKGSEIVVIREDIWKKTKAPINKEVRMRMQTANGGSQEMAGCIEMLEIEVEGIRTWAHAYVVPNAPYRLLLGWPWQRLVCLSKVEDTNGVQVSVHDP</sequence>
<dbReference type="OrthoDB" id="5596707at2759"/>
<dbReference type="Pfam" id="PF13975">
    <property type="entry name" value="gag-asp_proteas"/>
    <property type="match status" value="1"/>
</dbReference>
<evidence type="ECO:0000313" key="1">
    <source>
        <dbReference type="EMBL" id="KAG2086156.1"/>
    </source>
</evidence>
<dbReference type="GeneID" id="64692518"/>
<dbReference type="RefSeq" id="XP_041284842.1">
    <property type="nucleotide sequence ID" value="XM_041430259.1"/>
</dbReference>
<evidence type="ECO:0000313" key="2">
    <source>
        <dbReference type="Proteomes" id="UP000823399"/>
    </source>
</evidence>
<organism evidence="1 2">
    <name type="scientific">Suillus discolor</name>
    <dbReference type="NCBI Taxonomy" id="1912936"/>
    <lineage>
        <taxon>Eukaryota</taxon>
        <taxon>Fungi</taxon>
        <taxon>Dikarya</taxon>
        <taxon>Basidiomycota</taxon>
        <taxon>Agaricomycotina</taxon>
        <taxon>Agaricomycetes</taxon>
        <taxon>Agaricomycetidae</taxon>
        <taxon>Boletales</taxon>
        <taxon>Suillineae</taxon>
        <taxon>Suillaceae</taxon>
        <taxon>Suillus</taxon>
    </lineage>
</organism>
<dbReference type="CDD" id="cd00303">
    <property type="entry name" value="retropepsin_like"/>
    <property type="match status" value="1"/>
</dbReference>
<feature type="non-terminal residue" evidence="1">
    <location>
        <position position="113"/>
    </location>
</feature>
<feature type="non-terminal residue" evidence="1">
    <location>
        <position position="1"/>
    </location>
</feature>
<dbReference type="AlphaFoldDB" id="A0A9P7EST8"/>
<reference evidence="1" key="1">
    <citation type="journal article" date="2020" name="New Phytol.">
        <title>Comparative genomics reveals dynamic genome evolution in host specialist ectomycorrhizal fungi.</title>
        <authorList>
            <person name="Lofgren L.A."/>
            <person name="Nguyen N.H."/>
            <person name="Vilgalys R."/>
            <person name="Ruytinx J."/>
            <person name="Liao H.L."/>
            <person name="Branco S."/>
            <person name="Kuo A."/>
            <person name="LaButti K."/>
            <person name="Lipzen A."/>
            <person name="Andreopoulos W."/>
            <person name="Pangilinan J."/>
            <person name="Riley R."/>
            <person name="Hundley H."/>
            <person name="Na H."/>
            <person name="Barry K."/>
            <person name="Grigoriev I.V."/>
            <person name="Stajich J.E."/>
            <person name="Kennedy P.G."/>
        </authorList>
    </citation>
    <scope>NUCLEOTIDE SEQUENCE</scope>
    <source>
        <strain evidence="1">FC423</strain>
    </source>
</reference>
<accession>A0A9P7EST8</accession>
<comment type="caution">
    <text evidence="1">The sequence shown here is derived from an EMBL/GenBank/DDBJ whole genome shotgun (WGS) entry which is preliminary data.</text>
</comment>
<keyword evidence="2" id="KW-1185">Reference proteome</keyword>
<name>A0A9P7EST8_9AGAM</name>
<dbReference type="InterPro" id="IPR021109">
    <property type="entry name" value="Peptidase_aspartic_dom_sf"/>
</dbReference>
<dbReference type="Proteomes" id="UP000823399">
    <property type="component" value="Unassembled WGS sequence"/>
</dbReference>
<proteinExistence type="predicted"/>